<comment type="subcellular location">
    <subcellularLocation>
        <location evidence="4">Membrane</location>
        <topology evidence="4">Multi-pass membrane protein</topology>
    </subcellularLocation>
</comment>
<dbReference type="Proteomes" id="UP000054217">
    <property type="component" value="Unassembled WGS sequence"/>
</dbReference>
<dbReference type="InParanoid" id="A0A0C3PMH2"/>
<keyword evidence="1 4" id="KW-0812">Transmembrane</keyword>
<sequence>MFSELSICRYSSTATWLHYTSRAVWVIFTRLDIHNTMNHGDHQMPAKCAMHMLWNTQVIDTCVVFRSWHIHTHTQFVGSFVAILLLGVLYEYLRVFQQSVNRRIVSTLGKGKRAASPISASGRSTPERGVSSDEVVGLLNGRRIRNADRVSIPAHLRMLRAALYGASVFLSFFLMLVFMTYNAYLIIAVVAGAAIGHYVFDQYVEFDNAGGKSMACH</sequence>
<dbReference type="GO" id="GO:0016020">
    <property type="term" value="C:membrane"/>
    <property type="evidence" value="ECO:0007669"/>
    <property type="project" value="UniProtKB-SubCell"/>
</dbReference>
<keyword evidence="3 4" id="KW-0472">Membrane</keyword>
<evidence type="ECO:0000256" key="4">
    <source>
        <dbReference type="RuleBase" id="RU367022"/>
    </source>
</evidence>
<dbReference type="InterPro" id="IPR007274">
    <property type="entry name" value="Cop_transporter"/>
</dbReference>
<keyword evidence="4" id="KW-0813">Transport</keyword>
<dbReference type="PANTHER" id="PTHR12483">
    <property type="entry name" value="SOLUTE CARRIER FAMILY 31 COPPER TRANSPORTERS"/>
    <property type="match status" value="1"/>
</dbReference>
<dbReference type="PANTHER" id="PTHR12483:SF115">
    <property type="entry name" value="COPPER TRANSPORT PROTEIN"/>
    <property type="match status" value="1"/>
</dbReference>
<accession>A0A0C3PMH2</accession>
<proteinExistence type="inferred from homology"/>
<dbReference type="EMBL" id="KN831953">
    <property type="protein sequence ID" value="KIO10016.1"/>
    <property type="molecule type" value="Genomic_DNA"/>
</dbReference>
<organism evidence="5 6">
    <name type="scientific">Pisolithus tinctorius Marx 270</name>
    <dbReference type="NCBI Taxonomy" id="870435"/>
    <lineage>
        <taxon>Eukaryota</taxon>
        <taxon>Fungi</taxon>
        <taxon>Dikarya</taxon>
        <taxon>Basidiomycota</taxon>
        <taxon>Agaricomycotina</taxon>
        <taxon>Agaricomycetes</taxon>
        <taxon>Agaricomycetidae</taxon>
        <taxon>Boletales</taxon>
        <taxon>Sclerodermatineae</taxon>
        <taxon>Pisolithaceae</taxon>
        <taxon>Pisolithus</taxon>
    </lineage>
</organism>
<reference evidence="6" key="2">
    <citation type="submission" date="2015-01" db="EMBL/GenBank/DDBJ databases">
        <title>Evolutionary Origins and Diversification of the Mycorrhizal Mutualists.</title>
        <authorList>
            <consortium name="DOE Joint Genome Institute"/>
            <consortium name="Mycorrhizal Genomics Consortium"/>
            <person name="Kohler A."/>
            <person name="Kuo A."/>
            <person name="Nagy L.G."/>
            <person name="Floudas D."/>
            <person name="Copeland A."/>
            <person name="Barry K.W."/>
            <person name="Cichocki N."/>
            <person name="Veneault-Fourrey C."/>
            <person name="LaButti K."/>
            <person name="Lindquist E.A."/>
            <person name="Lipzen A."/>
            <person name="Lundell T."/>
            <person name="Morin E."/>
            <person name="Murat C."/>
            <person name="Riley R."/>
            <person name="Ohm R."/>
            <person name="Sun H."/>
            <person name="Tunlid A."/>
            <person name="Henrissat B."/>
            <person name="Grigoriev I.V."/>
            <person name="Hibbett D.S."/>
            <person name="Martin F."/>
        </authorList>
    </citation>
    <scope>NUCLEOTIDE SEQUENCE [LARGE SCALE GENOMIC DNA]</scope>
    <source>
        <strain evidence="6">Marx 270</strain>
    </source>
</reference>
<evidence type="ECO:0000256" key="1">
    <source>
        <dbReference type="ARBA" id="ARBA00022692"/>
    </source>
</evidence>
<evidence type="ECO:0000256" key="3">
    <source>
        <dbReference type="ARBA" id="ARBA00023136"/>
    </source>
</evidence>
<dbReference type="FunCoup" id="A0A0C3PMH2">
    <property type="interactions" value="136"/>
</dbReference>
<evidence type="ECO:0000256" key="2">
    <source>
        <dbReference type="ARBA" id="ARBA00022989"/>
    </source>
</evidence>
<dbReference type="GO" id="GO:0005375">
    <property type="term" value="F:copper ion transmembrane transporter activity"/>
    <property type="evidence" value="ECO:0007669"/>
    <property type="project" value="UniProtKB-UniRule"/>
</dbReference>
<keyword evidence="4" id="KW-0406">Ion transport</keyword>
<gene>
    <name evidence="5" type="ORF">M404DRAFT_996000</name>
</gene>
<dbReference type="Pfam" id="PF04145">
    <property type="entry name" value="Ctr"/>
    <property type="match status" value="1"/>
</dbReference>
<protein>
    <recommendedName>
        <fullName evidence="4">Copper transport protein</fullName>
    </recommendedName>
</protein>
<name>A0A0C3PMH2_PISTI</name>
<dbReference type="HOGENOM" id="CLU_079690_4_0_1"/>
<feature type="transmembrane region" description="Helical" evidence="4">
    <location>
        <begin position="76"/>
        <end position="93"/>
    </location>
</feature>
<comment type="similarity">
    <text evidence="4">Belongs to the copper transporter (Ctr) (TC 1.A.56) family. SLC31A subfamily.</text>
</comment>
<keyword evidence="2 4" id="KW-1133">Transmembrane helix</keyword>
<dbReference type="OrthoDB" id="161814at2759"/>
<evidence type="ECO:0000313" key="6">
    <source>
        <dbReference type="Proteomes" id="UP000054217"/>
    </source>
</evidence>
<reference evidence="5 6" key="1">
    <citation type="submission" date="2014-04" db="EMBL/GenBank/DDBJ databases">
        <authorList>
            <consortium name="DOE Joint Genome Institute"/>
            <person name="Kuo A."/>
            <person name="Kohler A."/>
            <person name="Costa M.D."/>
            <person name="Nagy L.G."/>
            <person name="Floudas D."/>
            <person name="Copeland A."/>
            <person name="Barry K.W."/>
            <person name="Cichocki N."/>
            <person name="Veneault-Fourrey C."/>
            <person name="LaButti K."/>
            <person name="Lindquist E.A."/>
            <person name="Lipzen A."/>
            <person name="Lundell T."/>
            <person name="Morin E."/>
            <person name="Murat C."/>
            <person name="Sun H."/>
            <person name="Tunlid A."/>
            <person name="Henrissat B."/>
            <person name="Grigoriev I.V."/>
            <person name="Hibbett D.S."/>
            <person name="Martin F."/>
            <person name="Nordberg H.P."/>
            <person name="Cantor M.N."/>
            <person name="Hua S.X."/>
        </authorList>
    </citation>
    <scope>NUCLEOTIDE SEQUENCE [LARGE SCALE GENOMIC DNA]</scope>
    <source>
        <strain evidence="5 6">Marx 270</strain>
    </source>
</reference>
<dbReference type="STRING" id="870435.A0A0C3PMH2"/>
<dbReference type="AlphaFoldDB" id="A0A0C3PMH2"/>
<keyword evidence="4" id="KW-0187">Copper transport</keyword>
<keyword evidence="6" id="KW-1185">Reference proteome</keyword>
<evidence type="ECO:0000313" key="5">
    <source>
        <dbReference type="EMBL" id="KIO10016.1"/>
    </source>
</evidence>
<keyword evidence="4" id="KW-0186">Copper</keyword>